<evidence type="ECO:0000259" key="2">
    <source>
        <dbReference type="Pfam" id="PF13439"/>
    </source>
</evidence>
<evidence type="ECO:0000313" key="3">
    <source>
        <dbReference type="EMBL" id="SFO87110.1"/>
    </source>
</evidence>
<feature type="domain" description="Glycosyltransferase subfamily 4-like N-terminal" evidence="2">
    <location>
        <begin position="82"/>
        <end position="196"/>
    </location>
</feature>
<dbReference type="Pfam" id="PF00534">
    <property type="entry name" value="Glycos_transf_1"/>
    <property type="match status" value="1"/>
</dbReference>
<dbReference type="EMBL" id="FOXB01000001">
    <property type="protein sequence ID" value="SFO87110.1"/>
    <property type="molecule type" value="Genomic_DNA"/>
</dbReference>
<name>A0A1I5KPT0_9BACT</name>
<dbReference type="OrthoDB" id="1522162at2"/>
<organism evidence="3 4">
    <name type="scientific">Hydrogenimonas thermophila</name>
    <dbReference type="NCBI Taxonomy" id="223786"/>
    <lineage>
        <taxon>Bacteria</taxon>
        <taxon>Pseudomonadati</taxon>
        <taxon>Campylobacterota</taxon>
        <taxon>Epsilonproteobacteria</taxon>
        <taxon>Campylobacterales</taxon>
        <taxon>Hydrogenimonadaceae</taxon>
        <taxon>Hydrogenimonas</taxon>
    </lineage>
</organism>
<evidence type="ECO:0000259" key="1">
    <source>
        <dbReference type="Pfam" id="PF00534"/>
    </source>
</evidence>
<dbReference type="SUPFAM" id="SSF53756">
    <property type="entry name" value="UDP-Glycosyltransferase/glycogen phosphorylase"/>
    <property type="match status" value="1"/>
</dbReference>
<dbReference type="AlphaFoldDB" id="A0A1I5KPT0"/>
<accession>A0A1I5KPT0</accession>
<dbReference type="PANTHER" id="PTHR12526:SF630">
    <property type="entry name" value="GLYCOSYLTRANSFERASE"/>
    <property type="match status" value="1"/>
</dbReference>
<gene>
    <name evidence="3" type="ORF">SAMN05216234_10131</name>
</gene>
<proteinExistence type="predicted"/>
<dbReference type="Proteomes" id="UP000199227">
    <property type="component" value="Unassembled WGS sequence"/>
</dbReference>
<dbReference type="InterPro" id="IPR001296">
    <property type="entry name" value="Glyco_trans_1"/>
</dbReference>
<evidence type="ECO:0000313" key="4">
    <source>
        <dbReference type="Proteomes" id="UP000199227"/>
    </source>
</evidence>
<feature type="domain" description="Glycosyl transferase family 1" evidence="1">
    <location>
        <begin position="217"/>
        <end position="363"/>
    </location>
</feature>
<dbReference type="Pfam" id="PF13439">
    <property type="entry name" value="Glyco_transf_4"/>
    <property type="match status" value="1"/>
</dbReference>
<dbReference type="PANTHER" id="PTHR12526">
    <property type="entry name" value="GLYCOSYLTRANSFERASE"/>
    <property type="match status" value="1"/>
</dbReference>
<sequence length="388" mass="45107">MKKIVFWAPYFKKVGTIKATIHSAKSLRKYGNYDIDLIKVYKEWEEYKEECKNFNIIDFKLQKVFPKLPLNDLGYRFSMLFIILFSLPKLINYFNRKKPDVVFSYLQGFTPLLAKSLSHHKFKLIVSIQGLPSFLAKEETIKTYPVYKKIENEIRKFVWKRLYKNADYIITLTENTKINLEKFLDTKNIKYIPNPVINEEEVLKKANEPLKDELFIKNEYILGIGRLSVQKNFATLIKAFKIVSKKFPDLKLIILGEGELKKELERLIDELELINRVILYGFVGNPFNILKNAKIFVLSSLWEDQGHALVEAAYLKIPCVSTKCPSGQEELLSYGEAGYLCNIGDEKNMADKILEALNSNNKEKIELAYKNSLQFSGKSFYENIKGLI</sequence>
<dbReference type="STRING" id="223786.SAMN05216234_10131"/>
<protein>
    <submittedName>
        <fullName evidence="3">Glycosyltransferase involved in cell wall bisynthesis</fullName>
    </submittedName>
</protein>
<dbReference type="GO" id="GO:0016757">
    <property type="term" value="F:glycosyltransferase activity"/>
    <property type="evidence" value="ECO:0007669"/>
    <property type="project" value="InterPro"/>
</dbReference>
<keyword evidence="3" id="KW-0808">Transferase</keyword>
<dbReference type="RefSeq" id="WP_092909703.1">
    <property type="nucleotide sequence ID" value="NZ_FOXB01000001.1"/>
</dbReference>
<dbReference type="Gene3D" id="3.40.50.2000">
    <property type="entry name" value="Glycogen Phosphorylase B"/>
    <property type="match status" value="2"/>
</dbReference>
<keyword evidence="4" id="KW-1185">Reference proteome</keyword>
<dbReference type="InterPro" id="IPR028098">
    <property type="entry name" value="Glyco_trans_4-like_N"/>
</dbReference>
<reference evidence="3 4" key="1">
    <citation type="submission" date="2016-10" db="EMBL/GenBank/DDBJ databases">
        <authorList>
            <person name="de Groot N.N."/>
        </authorList>
    </citation>
    <scope>NUCLEOTIDE SEQUENCE [LARGE SCALE GENOMIC DNA]</scope>
    <source>
        <strain evidence="3 4">EP1-55-1</strain>
    </source>
</reference>